<evidence type="ECO:0000259" key="2">
    <source>
        <dbReference type="PROSITE" id="PS51272"/>
    </source>
</evidence>
<reference evidence="3 4" key="1">
    <citation type="journal article" date="2007" name="Int. J. Syst. Evol. Microbiol.">
        <title>Paenibacillus ginsengarvi sp. nov., isolated from soil from ginseng cultivation.</title>
        <authorList>
            <person name="Yoon M.H."/>
            <person name="Ten L.N."/>
            <person name="Im W.T."/>
        </authorList>
    </citation>
    <scope>NUCLEOTIDE SEQUENCE [LARGE SCALE GENOMIC DNA]</scope>
    <source>
        <strain evidence="3 4">KCTC 13059</strain>
    </source>
</reference>
<dbReference type="PANTHER" id="PTHR43308">
    <property type="entry name" value="OUTER MEMBRANE PROTEIN ALPHA-RELATED"/>
    <property type="match status" value="1"/>
</dbReference>
<sequence>MKEDSKRSETPMSKFHLLKKTSFFAAALLLVSMLVPVLASAAIVVNGSFAQDGRLSGQIRFDGDVGQAVYNQPTVTLGIYAANGSHLQDVTVSYTTYENGTSVYTIPDSVVIDSVYDAVYFKYGANEASGILYRESDSSNPDPDGDGNGSGGSGSDGGSGGSSGGSGSGSGEGSGNNGSGPSGDVGDTIDAADGTVDADWLKAALAKYKEVTIRVTGDSVSIPASGLEGAGAKSLLHIVTDHGTYHLPLAAFSLEQLADKINADIADMNIHVGIKALTGSEATAVTNAIASLGGKALSQAYEMNFAVSNKNGVKTNIPNFDMYVKRDIPLSTASSHSATIALFNPDTNLLSFVPGTITSTQATFWRTGNSIYTVLELNKQFNDSASHWAKSDIELLASKLIVEGMSETSFAPERSVTRAEFVALATRAFGLVDVNDGTYFSDVGLGSWYSGMIAAAAKAGLINGYEDGTFRPDAPITREELVSIIVRAYAYAGEPITIDASEQARLLSVFDDANEIVWGQKEIAKAISKGFVQGMTVDTLETSSTATRAQTVTMLKRVLVSLKFID</sequence>
<name>A0A3B0CKH9_9BACL</name>
<organism evidence="3 4">
    <name type="scientific">Paenibacillus ginsengarvi</name>
    <dbReference type="NCBI Taxonomy" id="400777"/>
    <lineage>
        <taxon>Bacteria</taxon>
        <taxon>Bacillati</taxon>
        <taxon>Bacillota</taxon>
        <taxon>Bacilli</taxon>
        <taxon>Bacillales</taxon>
        <taxon>Paenibacillaceae</taxon>
        <taxon>Paenibacillus</taxon>
    </lineage>
</organism>
<evidence type="ECO:0000256" key="1">
    <source>
        <dbReference type="SAM" id="MobiDB-lite"/>
    </source>
</evidence>
<dbReference type="Proteomes" id="UP000282311">
    <property type="component" value="Unassembled WGS sequence"/>
</dbReference>
<feature type="domain" description="SLH" evidence="2">
    <location>
        <begin position="376"/>
        <end position="435"/>
    </location>
</feature>
<comment type="caution">
    <text evidence="3">The sequence shown here is derived from an EMBL/GenBank/DDBJ whole genome shotgun (WGS) entry which is preliminary data.</text>
</comment>
<feature type="region of interest" description="Disordered" evidence="1">
    <location>
        <begin position="133"/>
        <end position="190"/>
    </location>
</feature>
<feature type="domain" description="SLH" evidence="2">
    <location>
        <begin position="506"/>
        <end position="566"/>
    </location>
</feature>
<dbReference type="AlphaFoldDB" id="A0A3B0CKH9"/>
<evidence type="ECO:0000313" key="4">
    <source>
        <dbReference type="Proteomes" id="UP000282311"/>
    </source>
</evidence>
<feature type="compositionally biased region" description="Gly residues" evidence="1">
    <location>
        <begin position="146"/>
        <end position="183"/>
    </location>
</feature>
<accession>A0A3B0CKH9</accession>
<feature type="domain" description="SLH" evidence="2">
    <location>
        <begin position="436"/>
        <end position="499"/>
    </location>
</feature>
<dbReference type="EMBL" id="RBAH01000008">
    <property type="protein sequence ID" value="RKN84506.1"/>
    <property type="molecule type" value="Genomic_DNA"/>
</dbReference>
<dbReference type="InterPro" id="IPR001119">
    <property type="entry name" value="SLH_dom"/>
</dbReference>
<dbReference type="PANTHER" id="PTHR43308:SF5">
    <property type="entry name" value="S-LAYER PROTEIN _ PEPTIDOGLYCAN ENDO-BETA-N-ACETYLGLUCOSAMINIDASE"/>
    <property type="match status" value="1"/>
</dbReference>
<proteinExistence type="predicted"/>
<dbReference type="InterPro" id="IPR051465">
    <property type="entry name" value="Cell_Envelope_Struct_Comp"/>
</dbReference>
<keyword evidence="4" id="KW-1185">Reference proteome</keyword>
<dbReference type="PROSITE" id="PS51272">
    <property type="entry name" value="SLH"/>
    <property type="match status" value="3"/>
</dbReference>
<dbReference type="Pfam" id="PF00395">
    <property type="entry name" value="SLH"/>
    <property type="match status" value="3"/>
</dbReference>
<protein>
    <submittedName>
        <fullName evidence="3">S-layer homology domain-containing protein</fullName>
    </submittedName>
</protein>
<evidence type="ECO:0000313" key="3">
    <source>
        <dbReference type="EMBL" id="RKN84506.1"/>
    </source>
</evidence>
<gene>
    <name evidence="3" type="ORF">D7M11_13595</name>
</gene>